<evidence type="ECO:0000256" key="1">
    <source>
        <dbReference type="ARBA" id="ARBA00004141"/>
    </source>
</evidence>
<keyword evidence="5 7" id="KW-1133">Transmembrane helix</keyword>
<evidence type="ECO:0000256" key="7">
    <source>
        <dbReference type="SAM" id="Phobius"/>
    </source>
</evidence>
<gene>
    <name evidence="8" type="ORF">JZK55_00370</name>
</gene>
<dbReference type="PANTHER" id="PTHR11706">
    <property type="entry name" value="SOLUTE CARRIER PROTEIN FAMILY 11 MEMBER"/>
    <property type="match status" value="1"/>
</dbReference>
<sequence length="407" mass="44413">MTRWKKFLIILSVIGPGIITANIDNDAGGIATYSIAGAHFGYSLLWTLIPTTIALIVVQEMAARMGAVTGKGLADLIRENYGVKITFWLMVALFITDLGNTAAEFAGWAASAEILGINKYIAVPLGAIFVWVIVVKGSYRIFEKIFLFVCVVYIVYIPSAVLAKPDWSQVAIQTIKPSFQFSSAYIVTFIGLIGTTITPWMQFYLQSAVVEKGIKKDNYWASRIDVIFGCFMTDIIAFFIVVACGATLFKAGVKISSAEEAAVALAPIAGKYASILFAIGLANASLFSASILPLATAYYICEGMGWEAGVNKTFKDAPQFMWLYTFLIAVGSLIILIPGAPLIAIMWISQVINGIMLPFVLIFMLSLINKPELMGDYMNSKTFNRIAWTTAIIMIALTGMFIITLFV</sequence>
<feature type="transmembrane region" description="Helical" evidence="7">
    <location>
        <begin position="87"/>
        <end position="108"/>
    </location>
</feature>
<feature type="transmembrane region" description="Helical" evidence="7">
    <location>
        <begin position="114"/>
        <end position="133"/>
    </location>
</feature>
<feature type="transmembrane region" description="Helical" evidence="7">
    <location>
        <begin position="321"/>
        <end position="338"/>
    </location>
</feature>
<dbReference type="Proteomes" id="UP000516360">
    <property type="component" value="Chromosome"/>
</dbReference>
<comment type="subcellular location">
    <subcellularLocation>
        <location evidence="1">Membrane</location>
        <topology evidence="1">Multi-pass membrane protein</topology>
    </subcellularLocation>
</comment>
<evidence type="ECO:0000256" key="5">
    <source>
        <dbReference type="ARBA" id="ARBA00022989"/>
    </source>
</evidence>
<evidence type="ECO:0000313" key="8">
    <source>
        <dbReference type="EMBL" id="BCB95115.1"/>
    </source>
</evidence>
<feature type="transmembrane region" description="Helical" evidence="7">
    <location>
        <begin position="145"/>
        <end position="163"/>
    </location>
</feature>
<keyword evidence="6 7" id="KW-0472">Membrane</keyword>
<feature type="transmembrane region" description="Helical" evidence="7">
    <location>
        <begin position="344"/>
        <end position="365"/>
    </location>
</feature>
<keyword evidence="3 7" id="KW-0812">Transmembrane</keyword>
<name>A0A7G1GXR1_9BACT</name>
<dbReference type="GO" id="GO:0015086">
    <property type="term" value="F:cadmium ion transmembrane transporter activity"/>
    <property type="evidence" value="ECO:0007669"/>
    <property type="project" value="TreeGrafter"/>
</dbReference>
<feature type="transmembrane region" description="Helical" evidence="7">
    <location>
        <begin position="275"/>
        <end position="300"/>
    </location>
</feature>
<feature type="transmembrane region" description="Helical" evidence="7">
    <location>
        <begin position="183"/>
        <end position="205"/>
    </location>
</feature>
<keyword evidence="4" id="KW-0769">Symport</keyword>
<keyword evidence="9" id="KW-1185">Reference proteome</keyword>
<dbReference type="PANTHER" id="PTHR11706:SF33">
    <property type="entry name" value="NATURAL RESISTANCE-ASSOCIATED MACROPHAGE PROTEIN 2"/>
    <property type="match status" value="1"/>
</dbReference>
<evidence type="ECO:0000256" key="4">
    <source>
        <dbReference type="ARBA" id="ARBA00022847"/>
    </source>
</evidence>
<dbReference type="KEGG" id="dtp:JZK55_00370"/>
<feature type="transmembrane region" description="Helical" evidence="7">
    <location>
        <begin position="30"/>
        <end position="58"/>
    </location>
</feature>
<feature type="transmembrane region" description="Helical" evidence="7">
    <location>
        <begin position="226"/>
        <end position="249"/>
    </location>
</feature>
<dbReference type="InterPro" id="IPR001046">
    <property type="entry name" value="NRAMP_fam"/>
</dbReference>
<dbReference type="GO" id="GO:0034755">
    <property type="term" value="P:iron ion transmembrane transport"/>
    <property type="evidence" value="ECO:0007669"/>
    <property type="project" value="TreeGrafter"/>
</dbReference>
<organism evidence="8 9">
    <name type="scientific">Dissulfurispira thermophila</name>
    <dbReference type="NCBI Taxonomy" id="2715679"/>
    <lineage>
        <taxon>Bacteria</taxon>
        <taxon>Pseudomonadati</taxon>
        <taxon>Nitrospirota</taxon>
        <taxon>Thermodesulfovibrionia</taxon>
        <taxon>Thermodesulfovibrionales</taxon>
        <taxon>Dissulfurispiraceae</taxon>
        <taxon>Dissulfurispira</taxon>
    </lineage>
</organism>
<reference evidence="8 9" key="1">
    <citation type="submission" date="2020-03" db="EMBL/GenBank/DDBJ databases">
        <title>Complete genome sequences of two sulfur-disproportionating bacterial strains T55J and Mzg5.</title>
        <authorList>
            <person name="Umezawa K."/>
            <person name="Kojima H."/>
            <person name="Kato Y."/>
            <person name="Fukui M."/>
        </authorList>
    </citation>
    <scope>NUCLEOTIDE SEQUENCE [LARGE SCALE GENOMIC DNA]</scope>
    <source>
        <strain evidence="8 9">T55J</strain>
    </source>
</reference>
<dbReference type="AlphaFoldDB" id="A0A7G1GXR1"/>
<proteinExistence type="predicted"/>
<protein>
    <submittedName>
        <fullName evidence="8">Mn transporter</fullName>
    </submittedName>
</protein>
<evidence type="ECO:0000256" key="2">
    <source>
        <dbReference type="ARBA" id="ARBA00022448"/>
    </source>
</evidence>
<evidence type="ECO:0000256" key="6">
    <source>
        <dbReference type="ARBA" id="ARBA00023136"/>
    </source>
</evidence>
<dbReference type="NCBIfam" id="NF037982">
    <property type="entry name" value="Nramp_1"/>
    <property type="match status" value="1"/>
</dbReference>
<dbReference type="Pfam" id="PF01566">
    <property type="entry name" value="Nramp"/>
    <property type="match status" value="1"/>
</dbReference>
<dbReference type="GO" id="GO:0005886">
    <property type="term" value="C:plasma membrane"/>
    <property type="evidence" value="ECO:0007669"/>
    <property type="project" value="TreeGrafter"/>
</dbReference>
<dbReference type="GO" id="GO:0015293">
    <property type="term" value="F:symporter activity"/>
    <property type="evidence" value="ECO:0007669"/>
    <property type="project" value="UniProtKB-KW"/>
</dbReference>
<keyword evidence="2" id="KW-0813">Transport</keyword>
<dbReference type="EMBL" id="AP022873">
    <property type="protein sequence ID" value="BCB95115.1"/>
    <property type="molecule type" value="Genomic_DNA"/>
</dbReference>
<dbReference type="GO" id="GO:0005384">
    <property type="term" value="F:manganese ion transmembrane transporter activity"/>
    <property type="evidence" value="ECO:0007669"/>
    <property type="project" value="TreeGrafter"/>
</dbReference>
<accession>A0A7G1GXR1</accession>
<evidence type="ECO:0000313" key="9">
    <source>
        <dbReference type="Proteomes" id="UP000516360"/>
    </source>
</evidence>
<dbReference type="RefSeq" id="WP_203472628.1">
    <property type="nucleotide sequence ID" value="NZ_AP022873.1"/>
</dbReference>
<evidence type="ECO:0000256" key="3">
    <source>
        <dbReference type="ARBA" id="ARBA00022692"/>
    </source>
</evidence>
<feature type="transmembrane region" description="Helical" evidence="7">
    <location>
        <begin position="386"/>
        <end position="406"/>
    </location>
</feature>